<feature type="region of interest" description="Disordered" evidence="1">
    <location>
        <begin position="1"/>
        <end position="23"/>
    </location>
</feature>
<gene>
    <name evidence="2" type="ORF">M9458_012037</name>
</gene>
<name>A0ABD0R7N7_CIRMR</name>
<reference evidence="2 3" key="1">
    <citation type="submission" date="2024-05" db="EMBL/GenBank/DDBJ databases">
        <title>Genome sequencing and assembly of Indian major carp, Cirrhinus mrigala (Hamilton, 1822).</title>
        <authorList>
            <person name="Mohindra V."/>
            <person name="Chowdhury L.M."/>
            <person name="Lal K."/>
            <person name="Jena J.K."/>
        </authorList>
    </citation>
    <scope>NUCLEOTIDE SEQUENCE [LARGE SCALE GENOMIC DNA]</scope>
    <source>
        <strain evidence="2">CM1030</strain>
        <tissue evidence="2">Blood</tissue>
    </source>
</reference>
<evidence type="ECO:0000256" key="1">
    <source>
        <dbReference type="SAM" id="MobiDB-lite"/>
    </source>
</evidence>
<keyword evidence="3" id="KW-1185">Reference proteome</keyword>
<comment type="caution">
    <text evidence="2">The sequence shown here is derived from an EMBL/GenBank/DDBJ whole genome shotgun (WGS) entry which is preliminary data.</text>
</comment>
<feature type="non-terminal residue" evidence="2">
    <location>
        <position position="1"/>
    </location>
</feature>
<feature type="non-terminal residue" evidence="2">
    <location>
        <position position="72"/>
    </location>
</feature>
<sequence>RVNSRLSAGDKGELLDDDDVVSLTSSDPAASAILGSTQEEQEMSEVGEEVETESSQSSCPAYDELLEVTHSF</sequence>
<dbReference type="Proteomes" id="UP001529510">
    <property type="component" value="Unassembled WGS sequence"/>
</dbReference>
<evidence type="ECO:0000313" key="3">
    <source>
        <dbReference type="Proteomes" id="UP001529510"/>
    </source>
</evidence>
<accession>A0ABD0R7N7</accession>
<proteinExistence type="predicted"/>
<dbReference type="AlphaFoldDB" id="A0ABD0R7N7"/>
<protein>
    <submittedName>
        <fullName evidence="2">Uncharacterized protein</fullName>
    </submittedName>
</protein>
<evidence type="ECO:0000313" key="2">
    <source>
        <dbReference type="EMBL" id="KAL0193741.1"/>
    </source>
</evidence>
<dbReference type="EMBL" id="JAMKFB020000005">
    <property type="protein sequence ID" value="KAL0193741.1"/>
    <property type="molecule type" value="Genomic_DNA"/>
</dbReference>
<organism evidence="2 3">
    <name type="scientific">Cirrhinus mrigala</name>
    <name type="common">Mrigala</name>
    <dbReference type="NCBI Taxonomy" id="683832"/>
    <lineage>
        <taxon>Eukaryota</taxon>
        <taxon>Metazoa</taxon>
        <taxon>Chordata</taxon>
        <taxon>Craniata</taxon>
        <taxon>Vertebrata</taxon>
        <taxon>Euteleostomi</taxon>
        <taxon>Actinopterygii</taxon>
        <taxon>Neopterygii</taxon>
        <taxon>Teleostei</taxon>
        <taxon>Ostariophysi</taxon>
        <taxon>Cypriniformes</taxon>
        <taxon>Cyprinidae</taxon>
        <taxon>Labeoninae</taxon>
        <taxon>Labeonini</taxon>
        <taxon>Cirrhinus</taxon>
    </lineage>
</organism>